<dbReference type="SMART" id="SM00133">
    <property type="entry name" value="S_TK_X"/>
    <property type="match status" value="1"/>
</dbReference>
<dbReference type="InterPro" id="IPR017892">
    <property type="entry name" value="Pkinase_C"/>
</dbReference>
<evidence type="ECO:0000256" key="4">
    <source>
        <dbReference type="ARBA" id="ARBA00022741"/>
    </source>
</evidence>
<keyword evidence="2" id="KW-0723">Serine/threonine-protein kinase</keyword>
<evidence type="ECO:0000313" key="12">
    <source>
        <dbReference type="WBParaSite" id="jg14683"/>
    </source>
</evidence>
<evidence type="ECO:0000256" key="5">
    <source>
        <dbReference type="ARBA" id="ARBA00022777"/>
    </source>
</evidence>
<keyword evidence="6" id="KW-0067">ATP-binding</keyword>
<keyword evidence="3" id="KW-0808">Transferase</keyword>
<proteinExistence type="predicted"/>
<dbReference type="PANTHER" id="PTHR22988:SF66">
    <property type="entry name" value="SERINE_THREONINE-PROTEIN KINASE GENGHIS KHAN"/>
    <property type="match status" value="1"/>
</dbReference>
<evidence type="ECO:0000256" key="1">
    <source>
        <dbReference type="ARBA" id="ARBA00012513"/>
    </source>
</evidence>
<dbReference type="PANTHER" id="PTHR22988">
    <property type="entry name" value="MYOTONIC DYSTROPHY S/T KINASE-RELATED"/>
    <property type="match status" value="1"/>
</dbReference>
<dbReference type="InterPro" id="IPR000961">
    <property type="entry name" value="AGC-kinase_C"/>
</dbReference>
<feature type="coiled-coil region" evidence="9">
    <location>
        <begin position="182"/>
        <end position="253"/>
    </location>
</feature>
<keyword evidence="4" id="KW-0547">Nucleotide-binding</keyword>
<evidence type="ECO:0000256" key="3">
    <source>
        <dbReference type="ARBA" id="ARBA00022679"/>
    </source>
</evidence>
<evidence type="ECO:0000256" key="9">
    <source>
        <dbReference type="SAM" id="Coils"/>
    </source>
</evidence>
<evidence type="ECO:0000259" key="10">
    <source>
        <dbReference type="PROSITE" id="PS51285"/>
    </source>
</evidence>
<dbReference type="Gene3D" id="1.10.510.10">
    <property type="entry name" value="Transferase(Phosphotransferase) domain 1"/>
    <property type="match status" value="1"/>
</dbReference>
<dbReference type="GO" id="GO:0004674">
    <property type="term" value="F:protein serine/threonine kinase activity"/>
    <property type="evidence" value="ECO:0007669"/>
    <property type="project" value="UniProtKB-KW"/>
</dbReference>
<feature type="domain" description="AGC-kinase C-terminal" evidence="10">
    <location>
        <begin position="51"/>
        <end position="123"/>
    </location>
</feature>
<dbReference type="SUPFAM" id="SSF56112">
    <property type="entry name" value="Protein kinase-like (PK-like)"/>
    <property type="match status" value="1"/>
</dbReference>
<comment type="catalytic activity">
    <reaction evidence="8">
        <text>L-seryl-[protein] + ATP = O-phospho-L-seryl-[protein] + ADP + H(+)</text>
        <dbReference type="Rhea" id="RHEA:17989"/>
        <dbReference type="Rhea" id="RHEA-COMP:9863"/>
        <dbReference type="Rhea" id="RHEA-COMP:11604"/>
        <dbReference type="ChEBI" id="CHEBI:15378"/>
        <dbReference type="ChEBI" id="CHEBI:29999"/>
        <dbReference type="ChEBI" id="CHEBI:30616"/>
        <dbReference type="ChEBI" id="CHEBI:83421"/>
        <dbReference type="ChEBI" id="CHEBI:456216"/>
        <dbReference type="EC" id="2.7.11.1"/>
    </reaction>
</comment>
<sequence length="253" mass="29430">MNHEEMFEFPDGSESMISEELRDLISRLICSRDRRLGNNGLEDFRQHPFFAGLDWEHLTEMEAPYKPEVSSPTDTSNFDISTISPEITPCNTQPPNVTAIFTGHHLPFIGFTYTMEVFSPIVKISPIWSTLLVTICEQLQDEKLELQNRLNDVMVKLERKEEYRNGGHGQLHQQISCETTSSQQEKELIAQLKDEIQILRRRLEDETSQHRVPAKEANIEELEKKFKESKEKNRQLILDKQDLQKELEDVTSD</sequence>
<evidence type="ECO:0000256" key="7">
    <source>
        <dbReference type="ARBA" id="ARBA00047899"/>
    </source>
</evidence>
<dbReference type="AlphaFoldDB" id="A0A915D1X0"/>
<dbReference type="GO" id="GO:0031032">
    <property type="term" value="P:actomyosin structure organization"/>
    <property type="evidence" value="ECO:0007669"/>
    <property type="project" value="TreeGrafter"/>
</dbReference>
<name>A0A915D1X0_9BILA</name>
<dbReference type="WBParaSite" id="jg14683">
    <property type="protein sequence ID" value="jg14683"/>
    <property type="gene ID" value="jg14683"/>
</dbReference>
<keyword evidence="9" id="KW-0175">Coiled coil</keyword>
<keyword evidence="5" id="KW-0418">Kinase</keyword>
<comment type="catalytic activity">
    <reaction evidence="7">
        <text>L-threonyl-[protein] + ATP = O-phospho-L-threonyl-[protein] + ADP + H(+)</text>
        <dbReference type="Rhea" id="RHEA:46608"/>
        <dbReference type="Rhea" id="RHEA-COMP:11060"/>
        <dbReference type="Rhea" id="RHEA-COMP:11605"/>
        <dbReference type="ChEBI" id="CHEBI:15378"/>
        <dbReference type="ChEBI" id="CHEBI:30013"/>
        <dbReference type="ChEBI" id="CHEBI:30616"/>
        <dbReference type="ChEBI" id="CHEBI:61977"/>
        <dbReference type="ChEBI" id="CHEBI:456216"/>
        <dbReference type="EC" id="2.7.11.1"/>
    </reaction>
</comment>
<dbReference type="InterPro" id="IPR050839">
    <property type="entry name" value="Rho-assoc_Ser/Thr_Kinase"/>
</dbReference>
<accession>A0A915D1X0</accession>
<evidence type="ECO:0000313" key="11">
    <source>
        <dbReference type="Proteomes" id="UP000887574"/>
    </source>
</evidence>
<dbReference type="Proteomes" id="UP000887574">
    <property type="component" value="Unplaced"/>
</dbReference>
<dbReference type="GO" id="GO:0005737">
    <property type="term" value="C:cytoplasm"/>
    <property type="evidence" value="ECO:0007669"/>
    <property type="project" value="TreeGrafter"/>
</dbReference>
<dbReference type="Pfam" id="PF00433">
    <property type="entry name" value="Pkinase_C"/>
    <property type="match status" value="1"/>
</dbReference>
<dbReference type="GO" id="GO:0005856">
    <property type="term" value="C:cytoskeleton"/>
    <property type="evidence" value="ECO:0007669"/>
    <property type="project" value="TreeGrafter"/>
</dbReference>
<dbReference type="PROSITE" id="PS51285">
    <property type="entry name" value="AGC_KINASE_CTER"/>
    <property type="match status" value="1"/>
</dbReference>
<dbReference type="EC" id="2.7.11.1" evidence="1"/>
<organism evidence="11 12">
    <name type="scientific">Ditylenchus dipsaci</name>
    <dbReference type="NCBI Taxonomy" id="166011"/>
    <lineage>
        <taxon>Eukaryota</taxon>
        <taxon>Metazoa</taxon>
        <taxon>Ecdysozoa</taxon>
        <taxon>Nematoda</taxon>
        <taxon>Chromadorea</taxon>
        <taxon>Rhabditida</taxon>
        <taxon>Tylenchina</taxon>
        <taxon>Tylenchomorpha</taxon>
        <taxon>Sphaerularioidea</taxon>
        <taxon>Anguinidae</taxon>
        <taxon>Anguininae</taxon>
        <taxon>Ditylenchus</taxon>
    </lineage>
</organism>
<dbReference type="Gene3D" id="3.30.200.20">
    <property type="entry name" value="Phosphorylase Kinase, domain 1"/>
    <property type="match status" value="1"/>
</dbReference>
<evidence type="ECO:0000256" key="6">
    <source>
        <dbReference type="ARBA" id="ARBA00022840"/>
    </source>
</evidence>
<dbReference type="InterPro" id="IPR011009">
    <property type="entry name" value="Kinase-like_dom_sf"/>
</dbReference>
<keyword evidence="11" id="KW-1185">Reference proteome</keyword>
<reference evidence="12" key="1">
    <citation type="submission" date="2022-11" db="UniProtKB">
        <authorList>
            <consortium name="WormBaseParasite"/>
        </authorList>
    </citation>
    <scope>IDENTIFICATION</scope>
</reference>
<evidence type="ECO:0000256" key="2">
    <source>
        <dbReference type="ARBA" id="ARBA00022527"/>
    </source>
</evidence>
<evidence type="ECO:0000256" key="8">
    <source>
        <dbReference type="ARBA" id="ARBA00048679"/>
    </source>
</evidence>
<dbReference type="GO" id="GO:0005524">
    <property type="term" value="F:ATP binding"/>
    <property type="evidence" value="ECO:0007669"/>
    <property type="project" value="UniProtKB-KW"/>
</dbReference>
<protein>
    <recommendedName>
        <fullName evidence="1">non-specific serine/threonine protein kinase</fullName>
        <ecNumber evidence="1">2.7.11.1</ecNumber>
    </recommendedName>
</protein>